<accession>A0A382JMT9</accession>
<dbReference type="EMBL" id="UINC01075154">
    <property type="protein sequence ID" value="SVC13059.1"/>
    <property type="molecule type" value="Genomic_DNA"/>
</dbReference>
<protein>
    <submittedName>
        <fullName evidence="1">Uncharacterized protein</fullName>
    </submittedName>
</protein>
<organism evidence="1">
    <name type="scientific">marine metagenome</name>
    <dbReference type="NCBI Taxonomy" id="408172"/>
    <lineage>
        <taxon>unclassified sequences</taxon>
        <taxon>metagenomes</taxon>
        <taxon>ecological metagenomes</taxon>
    </lineage>
</organism>
<gene>
    <name evidence="1" type="ORF">METZ01_LOCUS265913</name>
</gene>
<name>A0A382JMT9_9ZZZZ</name>
<dbReference type="AlphaFoldDB" id="A0A382JMT9"/>
<reference evidence="1" key="1">
    <citation type="submission" date="2018-05" db="EMBL/GenBank/DDBJ databases">
        <authorList>
            <person name="Lanie J.A."/>
            <person name="Ng W.-L."/>
            <person name="Kazmierczak K.M."/>
            <person name="Andrzejewski T.M."/>
            <person name="Davidsen T.M."/>
            <person name="Wayne K.J."/>
            <person name="Tettelin H."/>
            <person name="Glass J.I."/>
            <person name="Rusch D."/>
            <person name="Podicherti R."/>
            <person name="Tsui H.-C.T."/>
            <person name="Winkler M.E."/>
        </authorList>
    </citation>
    <scope>NUCLEOTIDE SEQUENCE</scope>
</reference>
<sequence length="45" mass="5380">MQELMLKLWRAEDMEENDGEFRWPFDTHGNLLDNVNLTERLNGNS</sequence>
<evidence type="ECO:0000313" key="1">
    <source>
        <dbReference type="EMBL" id="SVC13059.1"/>
    </source>
</evidence>
<proteinExistence type="predicted"/>